<accession>A0A553NTE1</accession>
<dbReference type="Proteomes" id="UP000318571">
    <property type="component" value="Chromosome 1"/>
</dbReference>
<name>A0A553NTE1_TIGCA</name>
<protein>
    <submittedName>
        <fullName evidence="2">Uncharacterized protein</fullName>
    </submittedName>
</protein>
<dbReference type="AlphaFoldDB" id="A0A553NTE1"/>
<feature type="region of interest" description="Disordered" evidence="1">
    <location>
        <begin position="88"/>
        <end position="111"/>
    </location>
</feature>
<gene>
    <name evidence="2" type="ORF">TCAL_15082</name>
</gene>
<evidence type="ECO:0000313" key="2">
    <source>
        <dbReference type="EMBL" id="TRY68702.1"/>
    </source>
</evidence>
<dbReference type="EMBL" id="VCGU01000010">
    <property type="protein sequence ID" value="TRY68702.1"/>
    <property type="molecule type" value="Genomic_DNA"/>
</dbReference>
<sequence>MNGSNFDAGVGVAVESEVMLKSIHLCSTDSVPSSAATLSQLEPSKYIISHSGPMGTSSQQSTAAAFFARTRSKQHGFHSSSLTFCSNNNNNNNRNQWIPHHPSNGEEKTPI</sequence>
<comment type="caution">
    <text evidence="2">The sequence shown here is derived from an EMBL/GenBank/DDBJ whole genome shotgun (WGS) entry which is preliminary data.</text>
</comment>
<reference evidence="2 3" key="1">
    <citation type="journal article" date="2018" name="Nat. Ecol. Evol.">
        <title>Genomic signatures of mitonuclear coevolution across populations of Tigriopus californicus.</title>
        <authorList>
            <person name="Barreto F.S."/>
            <person name="Watson E.T."/>
            <person name="Lima T.G."/>
            <person name="Willett C.S."/>
            <person name="Edmands S."/>
            <person name="Li W."/>
            <person name="Burton R.S."/>
        </authorList>
    </citation>
    <scope>NUCLEOTIDE SEQUENCE [LARGE SCALE GENOMIC DNA]</scope>
    <source>
        <strain evidence="2 3">San Diego</strain>
    </source>
</reference>
<evidence type="ECO:0000313" key="3">
    <source>
        <dbReference type="Proteomes" id="UP000318571"/>
    </source>
</evidence>
<keyword evidence="3" id="KW-1185">Reference proteome</keyword>
<evidence type="ECO:0000256" key="1">
    <source>
        <dbReference type="SAM" id="MobiDB-lite"/>
    </source>
</evidence>
<proteinExistence type="predicted"/>
<organism evidence="2 3">
    <name type="scientific">Tigriopus californicus</name>
    <name type="common">Marine copepod</name>
    <dbReference type="NCBI Taxonomy" id="6832"/>
    <lineage>
        <taxon>Eukaryota</taxon>
        <taxon>Metazoa</taxon>
        <taxon>Ecdysozoa</taxon>
        <taxon>Arthropoda</taxon>
        <taxon>Crustacea</taxon>
        <taxon>Multicrustacea</taxon>
        <taxon>Hexanauplia</taxon>
        <taxon>Copepoda</taxon>
        <taxon>Harpacticoida</taxon>
        <taxon>Harpacticidae</taxon>
        <taxon>Tigriopus</taxon>
    </lineage>
</organism>